<protein>
    <recommendedName>
        <fullName evidence="5">Mid2 domain-containing protein</fullName>
    </recommendedName>
</protein>
<evidence type="ECO:0008006" key="5">
    <source>
        <dbReference type="Google" id="ProtNLM"/>
    </source>
</evidence>
<keyword evidence="4" id="KW-1185">Reference proteome</keyword>
<keyword evidence="2" id="KW-0812">Transmembrane</keyword>
<feature type="compositionally biased region" description="Polar residues" evidence="1">
    <location>
        <begin position="159"/>
        <end position="168"/>
    </location>
</feature>
<dbReference type="EMBL" id="JANPWZ010001250">
    <property type="protein sequence ID" value="KAJ3567346.1"/>
    <property type="molecule type" value="Genomic_DNA"/>
</dbReference>
<feature type="region of interest" description="Disordered" evidence="1">
    <location>
        <begin position="158"/>
        <end position="179"/>
    </location>
</feature>
<organism evidence="3 4">
    <name type="scientific">Xylaria arbuscula</name>
    <dbReference type="NCBI Taxonomy" id="114810"/>
    <lineage>
        <taxon>Eukaryota</taxon>
        <taxon>Fungi</taxon>
        <taxon>Dikarya</taxon>
        <taxon>Ascomycota</taxon>
        <taxon>Pezizomycotina</taxon>
        <taxon>Sordariomycetes</taxon>
        <taxon>Xylariomycetidae</taxon>
        <taxon>Xylariales</taxon>
        <taxon>Xylariaceae</taxon>
        <taxon>Xylaria</taxon>
    </lineage>
</organism>
<name>A0A9W8NBS1_9PEZI</name>
<dbReference type="Proteomes" id="UP001148614">
    <property type="component" value="Unassembled WGS sequence"/>
</dbReference>
<feature type="compositionally biased region" description="Basic and acidic residues" evidence="1">
    <location>
        <begin position="169"/>
        <end position="179"/>
    </location>
</feature>
<comment type="caution">
    <text evidence="3">The sequence shown here is derived from an EMBL/GenBank/DDBJ whole genome shotgun (WGS) entry which is preliminary data.</text>
</comment>
<keyword evidence="2" id="KW-1133">Transmembrane helix</keyword>
<feature type="transmembrane region" description="Helical" evidence="2">
    <location>
        <begin position="81"/>
        <end position="104"/>
    </location>
</feature>
<accession>A0A9W8NBS1</accession>
<evidence type="ECO:0000313" key="4">
    <source>
        <dbReference type="Proteomes" id="UP001148614"/>
    </source>
</evidence>
<evidence type="ECO:0000256" key="2">
    <source>
        <dbReference type="SAM" id="Phobius"/>
    </source>
</evidence>
<gene>
    <name evidence="3" type="ORF">NPX13_g6801</name>
</gene>
<sequence>MTFCCPGSEYDFRPGGTEGCESLYHRYQTLIATYTDDVSGQQSLITVDIQQGDQLDAFGITIVSASPAASSTTSSALSTGAAVGIGIGTAIGVIFLFLLGWLLYRRNKRRPDEPMTTRDSVQRTEPLDVTCSAVRQFSAPGAAVPKLGHGTSRDLYRAQAQSREFSSSETHKPLSELAA</sequence>
<dbReference type="AlphaFoldDB" id="A0A9W8NBS1"/>
<proteinExistence type="predicted"/>
<evidence type="ECO:0000256" key="1">
    <source>
        <dbReference type="SAM" id="MobiDB-lite"/>
    </source>
</evidence>
<keyword evidence="2" id="KW-0472">Membrane</keyword>
<evidence type="ECO:0000313" key="3">
    <source>
        <dbReference type="EMBL" id="KAJ3567346.1"/>
    </source>
</evidence>
<reference evidence="3" key="1">
    <citation type="submission" date="2022-07" db="EMBL/GenBank/DDBJ databases">
        <title>Genome Sequence of Xylaria arbuscula.</title>
        <authorList>
            <person name="Buettner E."/>
        </authorList>
    </citation>
    <scope>NUCLEOTIDE SEQUENCE</scope>
    <source>
        <strain evidence="3">VT107</strain>
    </source>
</reference>